<feature type="region of interest" description="Disordered" evidence="6">
    <location>
        <begin position="1"/>
        <end position="65"/>
    </location>
</feature>
<dbReference type="OrthoDB" id="9986881at2759"/>
<proteinExistence type="predicted"/>
<evidence type="ECO:0000256" key="1">
    <source>
        <dbReference type="ARBA" id="ARBA00004141"/>
    </source>
</evidence>
<dbReference type="InterPro" id="IPR011701">
    <property type="entry name" value="MFS"/>
</dbReference>
<evidence type="ECO:0000313" key="9">
    <source>
        <dbReference type="EMBL" id="PRT52694.1"/>
    </source>
</evidence>
<dbReference type="CDD" id="cd17323">
    <property type="entry name" value="MFS_Tpo1_MDR_like"/>
    <property type="match status" value="1"/>
</dbReference>
<keyword evidence="5 7" id="KW-0472">Membrane</keyword>
<reference evidence="9 10" key="1">
    <citation type="submission" date="2017-04" db="EMBL/GenBank/DDBJ databases">
        <title>Genome sequencing of [Candida] sorbophila.</title>
        <authorList>
            <person name="Ahn J.O."/>
        </authorList>
    </citation>
    <scope>NUCLEOTIDE SEQUENCE [LARGE SCALE GENOMIC DNA]</scope>
    <source>
        <strain evidence="9 10">DS02</strain>
    </source>
</reference>
<dbReference type="InterPro" id="IPR036259">
    <property type="entry name" value="MFS_trans_sf"/>
</dbReference>
<dbReference type="GO" id="GO:0005886">
    <property type="term" value="C:plasma membrane"/>
    <property type="evidence" value="ECO:0007669"/>
    <property type="project" value="TreeGrafter"/>
</dbReference>
<feature type="compositionally biased region" description="Basic and acidic residues" evidence="6">
    <location>
        <begin position="32"/>
        <end position="46"/>
    </location>
</feature>
<evidence type="ECO:0000313" key="10">
    <source>
        <dbReference type="Proteomes" id="UP000238350"/>
    </source>
</evidence>
<protein>
    <submittedName>
        <fullName evidence="9">Polyamine transporter 1</fullName>
    </submittedName>
</protein>
<feature type="transmembrane region" description="Helical" evidence="7">
    <location>
        <begin position="220"/>
        <end position="238"/>
    </location>
</feature>
<dbReference type="InterPro" id="IPR020846">
    <property type="entry name" value="MFS_dom"/>
</dbReference>
<feature type="transmembrane region" description="Helical" evidence="7">
    <location>
        <begin position="530"/>
        <end position="552"/>
    </location>
</feature>
<evidence type="ECO:0000256" key="4">
    <source>
        <dbReference type="ARBA" id="ARBA00022989"/>
    </source>
</evidence>
<feature type="domain" description="Major facilitator superfamily (MFS) profile" evidence="8">
    <location>
        <begin position="119"/>
        <end position="555"/>
    </location>
</feature>
<dbReference type="PANTHER" id="PTHR23502">
    <property type="entry name" value="MAJOR FACILITATOR SUPERFAMILY"/>
    <property type="match status" value="1"/>
</dbReference>
<evidence type="ECO:0000256" key="6">
    <source>
        <dbReference type="SAM" id="MobiDB-lite"/>
    </source>
</evidence>
<evidence type="ECO:0000256" key="5">
    <source>
        <dbReference type="ARBA" id="ARBA00023136"/>
    </source>
</evidence>
<dbReference type="PROSITE" id="PS50850">
    <property type="entry name" value="MFS"/>
    <property type="match status" value="1"/>
</dbReference>
<feature type="transmembrane region" description="Helical" evidence="7">
    <location>
        <begin position="152"/>
        <end position="178"/>
    </location>
</feature>
<feature type="transmembrane region" description="Helical" evidence="7">
    <location>
        <begin position="190"/>
        <end position="208"/>
    </location>
</feature>
<feature type="transmembrane region" description="Helical" evidence="7">
    <location>
        <begin position="278"/>
        <end position="299"/>
    </location>
</feature>
<name>A0A2T0FCG0_9ASCO</name>
<feature type="transmembrane region" description="Helical" evidence="7">
    <location>
        <begin position="395"/>
        <end position="414"/>
    </location>
</feature>
<dbReference type="AlphaFoldDB" id="A0A2T0FCG0"/>
<feature type="transmembrane region" description="Helical" evidence="7">
    <location>
        <begin position="250"/>
        <end position="272"/>
    </location>
</feature>
<feature type="compositionally biased region" description="Basic and acidic residues" evidence="6">
    <location>
        <begin position="1"/>
        <end position="10"/>
    </location>
</feature>
<dbReference type="Pfam" id="PF07690">
    <property type="entry name" value="MFS_1"/>
    <property type="match status" value="1"/>
</dbReference>
<evidence type="ECO:0000256" key="3">
    <source>
        <dbReference type="ARBA" id="ARBA00022692"/>
    </source>
</evidence>
<evidence type="ECO:0000256" key="7">
    <source>
        <dbReference type="SAM" id="Phobius"/>
    </source>
</evidence>
<feature type="compositionally biased region" description="Basic and acidic residues" evidence="6">
    <location>
        <begin position="55"/>
        <end position="65"/>
    </location>
</feature>
<evidence type="ECO:0000259" key="8">
    <source>
        <dbReference type="PROSITE" id="PS50850"/>
    </source>
</evidence>
<comment type="caution">
    <text evidence="9">The sequence shown here is derived from an EMBL/GenBank/DDBJ whole genome shotgun (WGS) entry which is preliminary data.</text>
</comment>
<dbReference type="RefSeq" id="XP_024662640.1">
    <property type="nucleotide sequence ID" value="XM_024806872.1"/>
</dbReference>
<dbReference type="SUPFAM" id="SSF103473">
    <property type="entry name" value="MFS general substrate transporter"/>
    <property type="match status" value="1"/>
</dbReference>
<feature type="transmembrane region" description="Helical" evidence="7">
    <location>
        <begin position="464"/>
        <end position="486"/>
    </location>
</feature>
<keyword evidence="10" id="KW-1185">Reference proteome</keyword>
<evidence type="ECO:0000256" key="2">
    <source>
        <dbReference type="ARBA" id="ARBA00022448"/>
    </source>
</evidence>
<keyword evidence="2" id="KW-0813">Transport</keyword>
<dbReference type="FunFam" id="1.20.1250.20:FF:000011">
    <property type="entry name" value="MFS multidrug transporter, putative"/>
    <property type="match status" value="1"/>
</dbReference>
<feature type="transmembrane region" description="Helical" evidence="7">
    <location>
        <begin position="435"/>
        <end position="458"/>
    </location>
</feature>
<dbReference type="GeneID" id="36514063"/>
<keyword evidence="3 7" id="KW-0812">Transmembrane</keyword>
<dbReference type="Gene3D" id="1.20.1250.20">
    <property type="entry name" value="MFS general substrate transporter like domains"/>
    <property type="match status" value="1"/>
</dbReference>
<keyword evidence="4 7" id="KW-1133">Transmembrane helix</keyword>
<feature type="transmembrane region" description="Helical" evidence="7">
    <location>
        <begin position="493"/>
        <end position="518"/>
    </location>
</feature>
<dbReference type="STRING" id="45607.A0A2T0FCG0"/>
<dbReference type="Proteomes" id="UP000238350">
    <property type="component" value="Unassembled WGS sequence"/>
</dbReference>
<organism evidence="9 10">
    <name type="scientific">Wickerhamiella sorbophila</name>
    <dbReference type="NCBI Taxonomy" id="45607"/>
    <lineage>
        <taxon>Eukaryota</taxon>
        <taxon>Fungi</taxon>
        <taxon>Dikarya</taxon>
        <taxon>Ascomycota</taxon>
        <taxon>Saccharomycotina</taxon>
        <taxon>Dipodascomycetes</taxon>
        <taxon>Dipodascales</taxon>
        <taxon>Trichomonascaceae</taxon>
        <taxon>Wickerhamiella</taxon>
    </lineage>
</organism>
<accession>A0A2T0FCG0</accession>
<feature type="transmembrane region" description="Helical" evidence="7">
    <location>
        <begin position="356"/>
        <end position="375"/>
    </location>
</feature>
<sequence length="567" mass="62427">MSSSATEDKSLIQAVPSLSSSSVSSRSSSADSEERPQVFTDDHHDAGLSAIRRTVTRESATDQGREEVLAEVYTRASAFSNPLPSMGGKPYPPMIEDIDQYKVEFDGPDDPMCPLNWSALRKARTGGLLVLPTFSAVWGSSIYGSATVDIEHLFHVGTPVAVLGVSLYVLGFATGPILWGPLSEIYGRKVPVVVSTFINAAFTFWTATADHFYHLMLYRFFSGVFASAPLVIVAAAYADMLQTKTRGGAISLFSLCVMGGPLLAPVAGGYIVNSFLGWRWVFYITGILTSFATVVFALFGEETYHPIVLTARARELRERTGNKMIFAAQERIEVDLYAIVHRVLALPIKMLFREPILLLMSLYHGFVYGILYLLLEAVPIVFTKYGFHKGNLYLPYLSLFCGVLIFTVIDFCYFQKKFARDLAKSGRAVVPELRLPGMIAGGFLFPIGIFWFCWTGAYHEYCHWIVPTIGLAFVGAGLIGIFLPIFNYLIDTYLMLAASALAANAFTRASMGAAFPIFATAMFHNLGTQWAGTLLGCLAAILSPIPVCFYMYGHVIRRYSTYAPKIE</sequence>
<comment type="subcellular location">
    <subcellularLocation>
        <location evidence="1">Membrane</location>
        <topology evidence="1">Multi-pass membrane protein</topology>
    </subcellularLocation>
</comment>
<gene>
    <name evidence="9" type="ORF">B9G98_00314</name>
</gene>
<feature type="compositionally biased region" description="Low complexity" evidence="6">
    <location>
        <begin position="17"/>
        <end position="30"/>
    </location>
</feature>
<dbReference type="PANTHER" id="PTHR23502:SF31">
    <property type="entry name" value="POLYAMINE TRANSPORTER 1"/>
    <property type="match status" value="1"/>
</dbReference>
<dbReference type="GO" id="GO:0022857">
    <property type="term" value="F:transmembrane transporter activity"/>
    <property type="evidence" value="ECO:0007669"/>
    <property type="project" value="InterPro"/>
</dbReference>
<feature type="transmembrane region" description="Helical" evidence="7">
    <location>
        <begin position="128"/>
        <end position="146"/>
    </location>
</feature>
<dbReference type="EMBL" id="NDIQ01000001">
    <property type="protein sequence ID" value="PRT52694.1"/>
    <property type="molecule type" value="Genomic_DNA"/>
</dbReference>